<dbReference type="PANTHER" id="PTHR37464">
    <property type="entry name" value="BLL2463 PROTEIN"/>
    <property type="match status" value="1"/>
</dbReference>
<dbReference type="Pfam" id="PF13709">
    <property type="entry name" value="DUF4159"/>
    <property type="match status" value="1"/>
</dbReference>
<protein>
    <submittedName>
        <fullName evidence="4">DUF4159 domain-containing protein</fullName>
    </submittedName>
</protein>
<feature type="transmembrane region" description="Helical" evidence="1">
    <location>
        <begin position="62"/>
        <end position="83"/>
    </location>
</feature>
<dbReference type="InterPro" id="IPR011933">
    <property type="entry name" value="Double_TM_dom"/>
</dbReference>
<dbReference type="InterPro" id="IPR025297">
    <property type="entry name" value="DUF4159"/>
</dbReference>
<feature type="domain" description="DUF4159" evidence="3">
    <location>
        <begin position="697"/>
        <end position="897"/>
    </location>
</feature>
<evidence type="ECO:0000313" key="5">
    <source>
        <dbReference type="Proteomes" id="UP000501891"/>
    </source>
</evidence>
<dbReference type="NCBIfam" id="TIGR02226">
    <property type="entry name" value="two_anch"/>
    <property type="match status" value="1"/>
</dbReference>
<dbReference type="KEGG" id="acru:HHL28_14855"/>
<keyword evidence="1" id="KW-1133">Transmembrane helix</keyword>
<feature type="transmembrane region" description="Helical" evidence="1">
    <location>
        <begin position="650"/>
        <end position="668"/>
    </location>
</feature>
<dbReference type="EMBL" id="CP051775">
    <property type="protein sequence ID" value="QJE74191.1"/>
    <property type="molecule type" value="Genomic_DNA"/>
</dbReference>
<feature type="transmembrane region" description="Helical" evidence="1">
    <location>
        <begin position="619"/>
        <end position="638"/>
    </location>
</feature>
<accession>A0A858RA09</accession>
<keyword evidence="1" id="KW-0472">Membrane</keyword>
<dbReference type="PANTHER" id="PTHR37464:SF1">
    <property type="entry name" value="BLL2463 PROTEIN"/>
    <property type="match status" value="1"/>
</dbReference>
<gene>
    <name evidence="4" type="ORF">HHL28_14855</name>
</gene>
<organism evidence="4 5">
    <name type="scientific">Aerophototrophica crusticola</name>
    <dbReference type="NCBI Taxonomy" id="1709002"/>
    <lineage>
        <taxon>Bacteria</taxon>
        <taxon>Pseudomonadati</taxon>
        <taxon>Pseudomonadota</taxon>
        <taxon>Alphaproteobacteria</taxon>
        <taxon>Rhodospirillales</taxon>
        <taxon>Rhodospirillaceae</taxon>
        <taxon>Aerophototrophica</taxon>
    </lineage>
</organism>
<keyword evidence="5" id="KW-1185">Reference proteome</keyword>
<evidence type="ECO:0000259" key="2">
    <source>
        <dbReference type="Pfam" id="PF07584"/>
    </source>
</evidence>
<feature type="transmembrane region" description="Helical" evidence="1">
    <location>
        <begin position="6"/>
        <end position="28"/>
    </location>
</feature>
<dbReference type="InterPro" id="IPR029062">
    <property type="entry name" value="Class_I_gatase-like"/>
</dbReference>
<name>A0A858RA09_9PROT</name>
<dbReference type="InterPro" id="IPR024163">
    <property type="entry name" value="Aerotolerance_reg_N"/>
</dbReference>
<dbReference type="Proteomes" id="UP000501891">
    <property type="component" value="Chromosome"/>
</dbReference>
<reference evidence="4" key="1">
    <citation type="submission" date="2020-04" db="EMBL/GenBank/DDBJ databases">
        <title>A desert anoxygenic phototrophic bacterium fixes CO2 using RubisCO under aerobic conditions.</title>
        <authorList>
            <person name="Tang K."/>
        </authorList>
    </citation>
    <scope>NUCLEOTIDE SEQUENCE [LARGE SCALE GENOMIC DNA]</scope>
    <source>
        <strain evidence="4">MIMtkB3</strain>
    </source>
</reference>
<dbReference type="Gene3D" id="3.40.50.880">
    <property type="match status" value="1"/>
</dbReference>
<sequence length="917" mass="97918">MLSLGPLAFAAPWLLAALAVLPVLWWLLKVTPPAPRIQNFPAIRLLRDLVAREETPARTPPWLLILRIILAALVILALSRPLLNPDAALPGSGPMLLLVDNGWASGRDWAARTELMDRLVDQADRQNRPVVVLATAPSAAAEAPRLQGPMVAGEAKRAVQALAPQPWPSDRAGAMRALEGFAPEGTPYTVWLSDGLADAASEELVTRLRRMGGLEVVGDGAERPALLLRPPAVDGIELVVPVERSDSGLEMPVSVRANGNDGRLLGSAEARFEPGSARAEVRLNLPTELRNEVTALRLDGQSTAGATILLDERWRRRPVGLVSGRPEGEQPLLSDLYYLERALSPFAEVRRGTVADLMGRQLSVLILADVGSLGEDEARRLEEWVKKGGVLVRFAGPRLSQNADTLVPVRLRAGDRALGGALSWSTPARLAPFPETSPFHGLPIPGDVTVTRQVLAEPSVDLASRTWARLEDGTPLVTAEKREAGQVVLVHTTANPDWSNLPLSGLFVEMLRRTVALSAGVAGVEETGTLPPLELLDGQGRLTQPPATAFPVSAAQLARAPVAEILGPRHPPGFYGTAEARRALNLAPAVPELRPLAPSLSGVAQDLYGGRGETELKPLLLTLALILGLIDLLVGLALRGLLRLPRMGSRGVAAAVALLALGTMLAVGDPAVAQNRPDPTGVTGDERIILSTNETWLAYVVTGDPQVDAAAKAGLEGLAQQLAMRTAVEIAGAMPVDVEADELSFFPLVYWPVTQTQGPLTDQGRQKLNDYLRHGGMLLVDTRDQGFGGSGPGGPQLEQLLRGLDIPPLAPVPPEHVLTKSFYLLQDFPGRYSGGNVWVEAQEGRTNDGVSGVVLGANDWAAAWAVDGQGRPMFAVASERQREMAYRFGINLVMYALTGNYKADQVHVPAILERLGQ</sequence>
<proteinExistence type="predicted"/>
<dbReference type="CDD" id="cd03143">
    <property type="entry name" value="A4_beta-galactosidase_middle_domain"/>
    <property type="match status" value="1"/>
</dbReference>
<dbReference type="AlphaFoldDB" id="A0A858RA09"/>
<evidence type="ECO:0000256" key="1">
    <source>
        <dbReference type="SAM" id="Phobius"/>
    </source>
</evidence>
<dbReference type="SUPFAM" id="SSF52317">
    <property type="entry name" value="Class I glutamine amidotransferase-like"/>
    <property type="match status" value="1"/>
</dbReference>
<evidence type="ECO:0000259" key="3">
    <source>
        <dbReference type="Pfam" id="PF13709"/>
    </source>
</evidence>
<dbReference type="Pfam" id="PF07584">
    <property type="entry name" value="BatA"/>
    <property type="match status" value="1"/>
</dbReference>
<feature type="domain" description="Aerotolerance regulator N-terminal" evidence="2">
    <location>
        <begin position="8"/>
        <end position="81"/>
    </location>
</feature>
<evidence type="ECO:0000313" key="4">
    <source>
        <dbReference type="EMBL" id="QJE74191.1"/>
    </source>
</evidence>
<keyword evidence="1" id="KW-0812">Transmembrane</keyword>
<dbReference type="Gene3D" id="3.40.50.12140">
    <property type="entry name" value="Domain of unknown function DUF4159"/>
    <property type="match status" value="1"/>
</dbReference>